<evidence type="ECO:0000313" key="1">
    <source>
        <dbReference type="EMBL" id="CAB4155446.1"/>
    </source>
</evidence>
<proteinExistence type="predicted"/>
<gene>
    <name evidence="1" type="ORF">UFOVP655_2</name>
</gene>
<reference evidence="1" key="1">
    <citation type="submission" date="2020-04" db="EMBL/GenBank/DDBJ databases">
        <authorList>
            <person name="Chiriac C."/>
            <person name="Salcher M."/>
            <person name="Ghai R."/>
            <person name="Kavagutti S V."/>
        </authorList>
    </citation>
    <scope>NUCLEOTIDE SEQUENCE</scope>
</reference>
<accession>A0A6J5NBQ5</accession>
<protein>
    <submittedName>
        <fullName evidence="1">Uncharacterized protein</fullName>
    </submittedName>
</protein>
<dbReference type="EMBL" id="LR796637">
    <property type="protein sequence ID" value="CAB4155446.1"/>
    <property type="molecule type" value="Genomic_DNA"/>
</dbReference>
<organism evidence="1">
    <name type="scientific">uncultured Caudovirales phage</name>
    <dbReference type="NCBI Taxonomy" id="2100421"/>
    <lineage>
        <taxon>Viruses</taxon>
        <taxon>Duplodnaviria</taxon>
        <taxon>Heunggongvirae</taxon>
        <taxon>Uroviricota</taxon>
        <taxon>Caudoviricetes</taxon>
        <taxon>Peduoviridae</taxon>
        <taxon>Maltschvirus</taxon>
        <taxon>Maltschvirus maltsch</taxon>
    </lineage>
</organism>
<name>A0A6J5NBQ5_9CAUD</name>
<sequence>MSIIDTTQAIIEGMGLIVDKVSTAPRFAGLVATLPNQSQVYFVWSEMGEGDYHFRVARFWDGDTPFSIAQFDDLTIALRNLQISISS</sequence>